<evidence type="ECO:0000313" key="2">
    <source>
        <dbReference type="Proteomes" id="UP000267521"/>
    </source>
</evidence>
<protein>
    <submittedName>
        <fullName evidence="1">Type I-E CRISPR-associated protein Cas7/Cse4/CasC</fullName>
    </submittedName>
</protein>
<evidence type="ECO:0000313" key="1">
    <source>
        <dbReference type="EMBL" id="RMW99550.1"/>
    </source>
</evidence>
<name>A0A3M6QA83_9BURK</name>
<organism evidence="1 2">
    <name type="scientific">Allofranklinella schreckenbergeri</name>
    <dbReference type="NCBI Taxonomy" id="1076744"/>
    <lineage>
        <taxon>Bacteria</taxon>
        <taxon>Pseudomonadati</taxon>
        <taxon>Pseudomonadota</taxon>
        <taxon>Betaproteobacteria</taxon>
        <taxon>Burkholderiales</taxon>
        <taxon>Comamonadaceae</taxon>
        <taxon>Allofranklinella</taxon>
    </lineage>
</organism>
<gene>
    <name evidence="1" type="primary">cas7e</name>
    <name evidence="1" type="ORF">EBQ26_04135</name>
</gene>
<dbReference type="AlphaFoldDB" id="A0A3M6QA83"/>
<accession>A0A3M6QA83</accession>
<dbReference type="Pfam" id="PF09344">
    <property type="entry name" value="Cas_CT1975"/>
    <property type="match status" value="1"/>
</dbReference>
<dbReference type="RefSeq" id="WP_122237762.1">
    <property type="nucleotide sequence ID" value="NZ_RDQM01000004.1"/>
</dbReference>
<reference evidence="1 2" key="1">
    <citation type="submission" date="2018-10" db="EMBL/GenBank/DDBJ databases">
        <title>Comamonadaceae CDC group NO-1 genome sequencing and assembly.</title>
        <authorList>
            <person name="Bernier A.-M."/>
            <person name="Bernard K."/>
        </authorList>
    </citation>
    <scope>NUCLEOTIDE SEQUENCE [LARGE SCALE GENOMIC DNA]</scope>
    <source>
        <strain evidence="1 2">NML970147</strain>
    </source>
</reference>
<dbReference type="InterPro" id="IPR010148">
    <property type="entry name" value="CRISPR-assoc_prot_CT1975"/>
</dbReference>
<proteinExistence type="predicted"/>
<comment type="caution">
    <text evidence="1">The sequence shown here is derived from an EMBL/GenBank/DDBJ whole genome shotgun (WGS) entry which is preliminary data.</text>
</comment>
<dbReference type="EMBL" id="RDQM01000004">
    <property type="protein sequence ID" value="RMW99550.1"/>
    <property type="molecule type" value="Genomic_DNA"/>
</dbReference>
<dbReference type="NCBIfam" id="TIGR01869">
    <property type="entry name" value="casC_Cse4"/>
    <property type="match status" value="1"/>
</dbReference>
<sequence length="351" mass="37719">MTRFIQLHTLISYPPANLNRDDLGNPKTAKLGGVERLRISSQSLKRAWRTSELFQQALAGSIGIRTKRLGVEVFDALIKAGIAEKQARAWAEQIAKVYGAAKKDKPLEIEQLVHIAPEERGSLDALVATLAQEKRAPTDDELDGLLHAHTAVDVAMFGRMLAAKPEMNGEAAVQVAHAIGVHASPIEDDYFTAVDDLNQSDPGAAHIGESGFAAAVFYQYVCIDRDLLKSNLGGDEALTQKALRALAQAVLTVGPTGKQNSYASRAYAHYALAEKGAQQPRSLSLAFVKPVTDDDYPSAATAALQRVRDNMDAVYGACADARCEFDVLAGTGSMQDLLDFIATDDGDEAKP</sequence>
<dbReference type="Proteomes" id="UP000267521">
    <property type="component" value="Unassembled WGS sequence"/>
</dbReference>